<evidence type="ECO:0000313" key="2">
    <source>
        <dbReference type="Proteomes" id="UP000257109"/>
    </source>
</evidence>
<organism evidence="1 2">
    <name type="scientific">Mucuna pruriens</name>
    <name type="common">Velvet bean</name>
    <name type="synonym">Dolichos pruriens</name>
    <dbReference type="NCBI Taxonomy" id="157652"/>
    <lineage>
        <taxon>Eukaryota</taxon>
        <taxon>Viridiplantae</taxon>
        <taxon>Streptophyta</taxon>
        <taxon>Embryophyta</taxon>
        <taxon>Tracheophyta</taxon>
        <taxon>Spermatophyta</taxon>
        <taxon>Magnoliopsida</taxon>
        <taxon>eudicotyledons</taxon>
        <taxon>Gunneridae</taxon>
        <taxon>Pentapetalae</taxon>
        <taxon>rosids</taxon>
        <taxon>fabids</taxon>
        <taxon>Fabales</taxon>
        <taxon>Fabaceae</taxon>
        <taxon>Papilionoideae</taxon>
        <taxon>50 kb inversion clade</taxon>
        <taxon>NPAAA clade</taxon>
        <taxon>indigoferoid/millettioid clade</taxon>
        <taxon>Phaseoleae</taxon>
        <taxon>Mucuna</taxon>
    </lineage>
</organism>
<gene>
    <name evidence="1" type="ORF">CR513_52772</name>
</gene>
<proteinExistence type="predicted"/>
<dbReference type="STRING" id="157652.A0A371EQM3"/>
<dbReference type="InterPro" id="IPR009291">
    <property type="entry name" value="Vps62"/>
</dbReference>
<dbReference type="PANTHER" id="PTHR48219">
    <property type="entry name" value="VACUOLAR PROTEIN SORTING-ASSOCIATED PROTEIN 62-RELATED"/>
    <property type="match status" value="1"/>
</dbReference>
<dbReference type="Pfam" id="PF06101">
    <property type="entry name" value="Vps62"/>
    <property type="match status" value="1"/>
</dbReference>
<comment type="caution">
    <text evidence="1">The sequence shown here is derived from an EMBL/GenBank/DDBJ whole genome shotgun (WGS) entry which is preliminary data.</text>
</comment>
<protein>
    <submittedName>
        <fullName evidence="1">Uncharacterized protein</fullName>
    </submittedName>
</protein>
<feature type="non-terminal residue" evidence="1">
    <location>
        <position position="225"/>
    </location>
</feature>
<sequence>MSADVLGLTMESNGIRILEPFDTSLKYSNASGRTNIHLSVSDIFMNFTFSILRLFMAVEDDILAFLRMTSKKMTIVCSHFDKVGTIKNSHTDQTYAFWRPHAPPGFAVLGDYLTPLDKPPTKGVLAVNTNSVTVKRPINFKLIWPPLTSGGIKGEEVDNSDLLWKTEADGICSIWFPEAPKGYVALGCIVTRGKTPPPLSSAFCIPSSSVSPCSLRDCITIGTTD</sequence>
<dbReference type="PANTHER" id="PTHR48219:SF2">
    <property type="entry name" value="VACUOLAR PROTEIN SORTING-ASSOCIATED PROTEIN 62"/>
    <property type="match status" value="1"/>
</dbReference>
<dbReference type="Proteomes" id="UP000257109">
    <property type="component" value="Unassembled WGS sequence"/>
</dbReference>
<dbReference type="OrthoDB" id="428159at2759"/>
<keyword evidence="2" id="KW-1185">Reference proteome</keyword>
<name>A0A371EQM3_MUCPR</name>
<dbReference type="AlphaFoldDB" id="A0A371EQM3"/>
<accession>A0A371EQM3</accession>
<evidence type="ECO:0000313" key="1">
    <source>
        <dbReference type="EMBL" id="RDX68256.1"/>
    </source>
</evidence>
<reference evidence="1" key="1">
    <citation type="submission" date="2018-05" db="EMBL/GenBank/DDBJ databases">
        <title>Draft genome of Mucuna pruriens seed.</title>
        <authorList>
            <person name="Nnadi N.E."/>
            <person name="Vos R."/>
            <person name="Hasami M.H."/>
            <person name="Devisetty U.K."/>
            <person name="Aguiy J.C."/>
        </authorList>
    </citation>
    <scope>NUCLEOTIDE SEQUENCE [LARGE SCALE GENOMIC DNA]</scope>
    <source>
        <strain evidence="1">JCA_2017</strain>
    </source>
</reference>
<dbReference type="EMBL" id="QJKJ01012621">
    <property type="protein sequence ID" value="RDX68256.1"/>
    <property type="molecule type" value="Genomic_DNA"/>
</dbReference>